<comment type="caution">
    <text evidence="2">The sequence shown here is derived from an EMBL/GenBank/DDBJ whole genome shotgun (WGS) entry which is preliminary data.</text>
</comment>
<proteinExistence type="predicted"/>
<reference evidence="2" key="1">
    <citation type="submission" date="2021-02" db="EMBL/GenBank/DDBJ databases">
        <authorList>
            <person name="Dougan E. K."/>
            <person name="Rhodes N."/>
            <person name="Thang M."/>
            <person name="Chan C."/>
        </authorList>
    </citation>
    <scope>NUCLEOTIDE SEQUENCE</scope>
</reference>
<evidence type="ECO:0000313" key="3">
    <source>
        <dbReference type="Proteomes" id="UP000626109"/>
    </source>
</evidence>
<evidence type="ECO:0000256" key="1">
    <source>
        <dbReference type="SAM" id="MobiDB-lite"/>
    </source>
</evidence>
<dbReference type="EMBL" id="CAJNNW010027113">
    <property type="protein sequence ID" value="CAE8689668.1"/>
    <property type="molecule type" value="Genomic_DNA"/>
</dbReference>
<dbReference type="AlphaFoldDB" id="A0A813JV57"/>
<organism evidence="2 3">
    <name type="scientific">Polarella glacialis</name>
    <name type="common">Dinoflagellate</name>
    <dbReference type="NCBI Taxonomy" id="89957"/>
    <lineage>
        <taxon>Eukaryota</taxon>
        <taxon>Sar</taxon>
        <taxon>Alveolata</taxon>
        <taxon>Dinophyceae</taxon>
        <taxon>Suessiales</taxon>
        <taxon>Suessiaceae</taxon>
        <taxon>Polarella</taxon>
    </lineage>
</organism>
<feature type="region of interest" description="Disordered" evidence="1">
    <location>
        <begin position="55"/>
        <end position="96"/>
    </location>
</feature>
<sequence>KQPYVRKAGQASVSTLVARFLFLRGRYGGTFKHAGSRPVSSIVCTTTPTTTTPTTLFGTSSCSPRTVPQRTGSVAPSPSPAAPSAKARHQQTDTSSLAYMSQKTKIDCMRYSSWKVAGC</sequence>
<gene>
    <name evidence="2" type="ORF">PGLA2088_LOCUS26551</name>
</gene>
<feature type="non-terminal residue" evidence="2">
    <location>
        <position position="1"/>
    </location>
</feature>
<dbReference type="Proteomes" id="UP000626109">
    <property type="component" value="Unassembled WGS sequence"/>
</dbReference>
<name>A0A813JV57_POLGL</name>
<feature type="compositionally biased region" description="Polar residues" evidence="1">
    <location>
        <begin position="56"/>
        <end position="72"/>
    </location>
</feature>
<protein>
    <submittedName>
        <fullName evidence="2">Uncharacterized protein</fullName>
    </submittedName>
</protein>
<evidence type="ECO:0000313" key="2">
    <source>
        <dbReference type="EMBL" id="CAE8689668.1"/>
    </source>
</evidence>
<accession>A0A813JV57</accession>